<reference evidence="1 2" key="1">
    <citation type="journal article" date="2015" name="Genome Announc.">
        <title>Expanding the biotechnology potential of lactobacilli through comparative genomics of 213 strains and associated genera.</title>
        <authorList>
            <person name="Sun Z."/>
            <person name="Harris H.M."/>
            <person name="McCann A."/>
            <person name="Guo C."/>
            <person name="Argimon S."/>
            <person name="Zhang W."/>
            <person name="Yang X."/>
            <person name="Jeffery I.B."/>
            <person name="Cooney J.C."/>
            <person name="Kagawa T.F."/>
            <person name="Liu W."/>
            <person name="Song Y."/>
            <person name="Salvetti E."/>
            <person name="Wrobel A."/>
            <person name="Rasinkangas P."/>
            <person name="Parkhill J."/>
            <person name="Rea M.C."/>
            <person name="O'Sullivan O."/>
            <person name="Ritari J."/>
            <person name="Douillard F.P."/>
            <person name="Paul Ross R."/>
            <person name="Yang R."/>
            <person name="Briner A.E."/>
            <person name="Felis G.E."/>
            <person name="de Vos W.M."/>
            <person name="Barrangou R."/>
            <person name="Klaenhammer T.R."/>
            <person name="Caufield P.W."/>
            <person name="Cui Y."/>
            <person name="Zhang H."/>
            <person name="O'Toole P.W."/>
        </authorList>
    </citation>
    <scope>NUCLEOTIDE SEQUENCE [LARGE SCALE GENOMIC DNA]</scope>
    <source>
        <strain evidence="1 2">DSM 14500</strain>
    </source>
</reference>
<evidence type="ECO:0000313" key="2">
    <source>
        <dbReference type="Proteomes" id="UP000050872"/>
    </source>
</evidence>
<gene>
    <name evidence="1" type="ORF">FD29_GL000475</name>
</gene>
<dbReference type="PATRIC" id="fig|1423770.3.peg.480"/>
<organism evidence="1 2">
    <name type="scientific">Companilactobacillus mindensis DSM 14500</name>
    <dbReference type="NCBI Taxonomy" id="1423770"/>
    <lineage>
        <taxon>Bacteria</taxon>
        <taxon>Bacillati</taxon>
        <taxon>Bacillota</taxon>
        <taxon>Bacilli</taxon>
        <taxon>Lactobacillales</taxon>
        <taxon>Lactobacillaceae</taxon>
        <taxon>Companilactobacillus</taxon>
    </lineage>
</organism>
<sequence>MFRFKKNQVELEKDLKKYIDNLDFEEELIRMNILPDKMISSQKISLKLESKSNINEEIYYNSVKNNNALLKAE</sequence>
<dbReference type="EMBL" id="AZEZ01000066">
    <property type="protein sequence ID" value="KRL43910.1"/>
    <property type="molecule type" value="Genomic_DNA"/>
</dbReference>
<comment type="caution">
    <text evidence="1">The sequence shown here is derived from an EMBL/GenBank/DDBJ whole genome shotgun (WGS) entry which is preliminary data.</text>
</comment>
<keyword evidence="2" id="KW-1185">Reference proteome</keyword>
<protein>
    <submittedName>
        <fullName evidence="1">Uncharacterized protein</fullName>
    </submittedName>
</protein>
<dbReference type="RefSeq" id="WP_057888069.1">
    <property type="nucleotide sequence ID" value="NZ_AZEZ01000066.1"/>
</dbReference>
<dbReference type="AlphaFoldDB" id="A0A0R1QGC1"/>
<proteinExistence type="predicted"/>
<accession>A0A0R1QGC1</accession>
<evidence type="ECO:0000313" key="1">
    <source>
        <dbReference type="EMBL" id="KRL43910.1"/>
    </source>
</evidence>
<name>A0A0R1QGC1_9LACO</name>
<dbReference type="STRING" id="1423770.FD29_GL000475"/>
<dbReference type="Proteomes" id="UP000050872">
    <property type="component" value="Unassembled WGS sequence"/>
</dbReference>